<keyword evidence="6" id="KW-0406">Ion transport</keyword>
<gene>
    <name evidence="10" type="ORF">GXP67_18250</name>
</gene>
<keyword evidence="5 9" id="KW-1133">Transmembrane helix</keyword>
<proteinExistence type="inferred from homology"/>
<dbReference type="KEGG" id="rhoz:GXP67_18250"/>
<evidence type="ECO:0000256" key="3">
    <source>
        <dbReference type="ARBA" id="ARBA00022475"/>
    </source>
</evidence>
<organism evidence="10 11">
    <name type="scientific">Rhodocytophaga rosea</name>
    <dbReference type="NCBI Taxonomy" id="2704465"/>
    <lineage>
        <taxon>Bacteria</taxon>
        <taxon>Pseudomonadati</taxon>
        <taxon>Bacteroidota</taxon>
        <taxon>Cytophagia</taxon>
        <taxon>Cytophagales</taxon>
        <taxon>Rhodocytophagaceae</taxon>
        <taxon>Rhodocytophaga</taxon>
    </lineage>
</organism>
<accession>A0A6C0GKC5</accession>
<evidence type="ECO:0000256" key="2">
    <source>
        <dbReference type="ARBA" id="ARBA00022448"/>
    </source>
</evidence>
<dbReference type="EMBL" id="CP048222">
    <property type="protein sequence ID" value="QHT68445.1"/>
    <property type="molecule type" value="Genomic_DNA"/>
</dbReference>
<evidence type="ECO:0000256" key="1">
    <source>
        <dbReference type="ARBA" id="ARBA00004651"/>
    </source>
</evidence>
<dbReference type="Pfam" id="PF25539">
    <property type="entry name" value="Bestrophin_2"/>
    <property type="match status" value="1"/>
</dbReference>
<keyword evidence="4 9" id="KW-0812">Transmembrane</keyword>
<dbReference type="PANTHER" id="PTHR33281">
    <property type="entry name" value="UPF0187 PROTEIN YNEE"/>
    <property type="match status" value="1"/>
</dbReference>
<feature type="transmembrane region" description="Helical" evidence="9">
    <location>
        <begin position="53"/>
        <end position="71"/>
    </location>
</feature>
<protein>
    <recommendedName>
        <fullName evidence="12">Bestrophin</fullName>
    </recommendedName>
</protein>
<feature type="transmembrane region" description="Helical" evidence="9">
    <location>
        <begin position="21"/>
        <end position="41"/>
    </location>
</feature>
<evidence type="ECO:0008006" key="12">
    <source>
        <dbReference type="Google" id="ProtNLM"/>
    </source>
</evidence>
<evidence type="ECO:0000256" key="5">
    <source>
        <dbReference type="ARBA" id="ARBA00022989"/>
    </source>
</evidence>
<dbReference type="AlphaFoldDB" id="A0A6C0GKC5"/>
<evidence type="ECO:0000313" key="10">
    <source>
        <dbReference type="EMBL" id="QHT68445.1"/>
    </source>
</evidence>
<dbReference type="GO" id="GO:0005886">
    <property type="term" value="C:plasma membrane"/>
    <property type="evidence" value="ECO:0007669"/>
    <property type="project" value="UniProtKB-SubCell"/>
</dbReference>
<dbReference type="Proteomes" id="UP000480178">
    <property type="component" value="Chromosome"/>
</dbReference>
<comment type="similarity">
    <text evidence="8">Belongs to the anion channel-forming bestrophin (TC 1.A.46) family.</text>
</comment>
<name>A0A6C0GKC5_9BACT</name>
<evidence type="ECO:0000256" key="9">
    <source>
        <dbReference type="SAM" id="Phobius"/>
    </source>
</evidence>
<dbReference type="InterPro" id="IPR044669">
    <property type="entry name" value="YneE/VCCN1/2-like"/>
</dbReference>
<evidence type="ECO:0000256" key="8">
    <source>
        <dbReference type="ARBA" id="ARBA00034708"/>
    </source>
</evidence>
<comment type="subcellular location">
    <subcellularLocation>
        <location evidence="1">Cell membrane</location>
        <topology evidence="1">Multi-pass membrane protein</topology>
    </subcellularLocation>
</comment>
<keyword evidence="3" id="KW-1003">Cell membrane</keyword>
<evidence type="ECO:0000256" key="7">
    <source>
        <dbReference type="ARBA" id="ARBA00023136"/>
    </source>
</evidence>
<evidence type="ECO:0000313" key="11">
    <source>
        <dbReference type="Proteomes" id="UP000480178"/>
    </source>
</evidence>
<keyword evidence="2" id="KW-0813">Transport</keyword>
<dbReference type="PANTHER" id="PTHR33281:SF19">
    <property type="entry name" value="VOLTAGE-DEPENDENT ANION CHANNEL-FORMING PROTEIN YNEE"/>
    <property type="match status" value="1"/>
</dbReference>
<reference evidence="10 11" key="1">
    <citation type="submission" date="2020-01" db="EMBL/GenBank/DDBJ databases">
        <authorList>
            <person name="Kim M.K."/>
        </authorList>
    </citation>
    <scope>NUCLEOTIDE SEQUENCE [LARGE SCALE GENOMIC DNA]</scope>
    <source>
        <strain evidence="10 11">172606-1</strain>
    </source>
</reference>
<dbReference type="GO" id="GO:0005254">
    <property type="term" value="F:chloride channel activity"/>
    <property type="evidence" value="ECO:0007669"/>
    <property type="project" value="InterPro"/>
</dbReference>
<evidence type="ECO:0000256" key="6">
    <source>
        <dbReference type="ARBA" id="ARBA00023065"/>
    </source>
</evidence>
<evidence type="ECO:0000256" key="4">
    <source>
        <dbReference type="ARBA" id="ARBA00022692"/>
    </source>
</evidence>
<keyword evidence="7 9" id="KW-0472">Membrane</keyword>
<dbReference type="RefSeq" id="WP_162444457.1">
    <property type="nucleotide sequence ID" value="NZ_CP048222.1"/>
</dbReference>
<keyword evidence="11" id="KW-1185">Reference proteome</keyword>
<sequence length="299" mass="34966">MIKYNPKKWFSLIFQFHRSDTFRILLPSMILIGLYTAGFTYLELEVVEWRDGATTTVHSLLGIVLGLVLVFRTNSAYDRWWEGRKLWGALINETRNMAMKIQAFLPEDDLHNRQFFSKYITNYVYAMKGHLRGKINLAELELMQELPLQELEKAKHVPNIIATAIYIKCNQLYRRQLISGDQFIILDKEVKALTDIVGACERIKNTPIPYSYSLFMKKFIFIYTMTMPLGFITSFQYWTIPVVMFVFYVLVSIELIAEEIEEPFGVDSNDLPMEEMALRIKHNVREILSNTHRSLVTGH</sequence>
<feature type="transmembrane region" description="Helical" evidence="9">
    <location>
        <begin position="212"/>
        <end position="232"/>
    </location>
</feature>